<reference evidence="1 2" key="1">
    <citation type="submission" date="2015-01" db="EMBL/GenBank/DDBJ databases">
        <title>Genome Sequence of Magnetospirillum magnetotacticum Strain MS-1.</title>
        <authorList>
            <person name="Marinov G.K."/>
            <person name="Smalley M.D."/>
            <person name="DeSalvo G."/>
        </authorList>
    </citation>
    <scope>NUCLEOTIDE SEQUENCE [LARGE SCALE GENOMIC DNA]</scope>
    <source>
        <strain evidence="1 2">MS-1</strain>
    </source>
</reference>
<name>A0A0C2YW77_PARME</name>
<organism evidence="1 2">
    <name type="scientific">Paramagnetospirillum magnetotacticum MS-1</name>
    <dbReference type="NCBI Taxonomy" id="272627"/>
    <lineage>
        <taxon>Bacteria</taxon>
        <taxon>Pseudomonadati</taxon>
        <taxon>Pseudomonadota</taxon>
        <taxon>Alphaproteobacteria</taxon>
        <taxon>Rhodospirillales</taxon>
        <taxon>Magnetospirillaceae</taxon>
        <taxon>Paramagnetospirillum</taxon>
    </lineage>
</organism>
<dbReference type="RefSeq" id="WP_041040511.1">
    <property type="nucleotide sequence ID" value="NZ_JXSL01000024.1"/>
</dbReference>
<evidence type="ECO:0000313" key="1">
    <source>
        <dbReference type="EMBL" id="KIL99373.1"/>
    </source>
</evidence>
<keyword evidence="2" id="KW-1185">Reference proteome</keyword>
<evidence type="ECO:0000313" key="2">
    <source>
        <dbReference type="Proteomes" id="UP000031971"/>
    </source>
</evidence>
<dbReference type="Proteomes" id="UP000031971">
    <property type="component" value="Unassembled WGS sequence"/>
</dbReference>
<sequence length="416" mass="47145">MRIRGHSDVFLMGNKGDSFSMISAYEGLIRQEVEKFPANQVLATPEDDLLGYLIQKYTLDVPTFKADEAYIERQGETQIDVSHRFDYGFHDGRGGQHVPGHEVVIGVPHTGDPDLFHVRGSTFTMSPPRISVENGTVILRFSDVKLDGERIKADMNRLIKDINAHLGYLRSDFDAWNRRMPSFARQVLANRKQRLMEQHNIVAGIGLPMKRRPDDALTYAAPEVRKRINLTPPPVPKQPFKPEPVLEIAEFEHILEVIGRLAVMLERSPSTFAKFGEEELRDSILVPLNSHYDSVTGETFNAAGKTDILIRSGERNVFIGECKFWHGEKGYLATIDQLLSYLTWRDTKAAIIIFNRNKNFSEVLVTIRAATEKHPSFKRALPAASPTSYRYVFCQNTDDVRELHLAVLVFDIPTPA</sequence>
<dbReference type="OrthoDB" id="5447244at2"/>
<dbReference type="EMBL" id="JXSL01000024">
    <property type="protein sequence ID" value="KIL99373.1"/>
    <property type="molecule type" value="Genomic_DNA"/>
</dbReference>
<comment type="caution">
    <text evidence="1">The sequence shown here is derived from an EMBL/GenBank/DDBJ whole genome shotgun (WGS) entry which is preliminary data.</text>
</comment>
<gene>
    <name evidence="1" type="ORF">CCC_04144</name>
</gene>
<dbReference type="AlphaFoldDB" id="A0A0C2YW77"/>
<accession>A0A0C2YW77</accession>
<proteinExistence type="predicted"/>
<dbReference type="STRING" id="272627.CCC_04144"/>
<protein>
    <submittedName>
        <fullName evidence="1">Uncharacterized protein</fullName>
    </submittedName>
</protein>